<dbReference type="EMBL" id="BMAU01021004">
    <property type="protein sequence ID" value="GFX86275.1"/>
    <property type="molecule type" value="Genomic_DNA"/>
</dbReference>
<evidence type="ECO:0000313" key="1">
    <source>
        <dbReference type="EMBL" id="GFX86275.1"/>
    </source>
</evidence>
<dbReference type="InterPro" id="IPR036397">
    <property type="entry name" value="RNaseH_sf"/>
</dbReference>
<dbReference type="Gene3D" id="3.30.420.10">
    <property type="entry name" value="Ribonuclease H-like superfamily/Ribonuclease H"/>
    <property type="match status" value="2"/>
</dbReference>
<evidence type="ECO:0000313" key="2">
    <source>
        <dbReference type="Proteomes" id="UP000887159"/>
    </source>
</evidence>
<dbReference type="AlphaFoldDB" id="A0A8X6R2D2"/>
<sequence>MDKKISAPRNTSGILTKLGTKRVKYIGSLRSTDLHEDQTQDAHDIPVVEKTLHIVRNARVQPAPSLAAIQAHVAPSPGALSLLHPYEGTWQKDIAEWNKDVFSDESRFNLSSDDNRVRVWRPRGEHFNPAFVLHRHTAPTACDGAIFQQDNDHPHTASVSQDCLRTVTALLWPVRSLELSPIEHIWDYLGRRVGNLTSLNESEARL</sequence>
<gene>
    <name evidence="1" type="primary">X975_24350</name>
    <name evidence="1" type="ORF">TNCV_2561571</name>
</gene>
<protein>
    <submittedName>
        <fullName evidence="1">Transposable element Tcb2 transposase</fullName>
    </submittedName>
</protein>
<name>A0A8X6R2D2_TRICX</name>
<proteinExistence type="predicted"/>
<dbReference type="GO" id="GO:0003676">
    <property type="term" value="F:nucleic acid binding"/>
    <property type="evidence" value="ECO:0007669"/>
    <property type="project" value="InterPro"/>
</dbReference>
<dbReference type="Proteomes" id="UP000887159">
    <property type="component" value="Unassembled WGS sequence"/>
</dbReference>
<comment type="caution">
    <text evidence="1">The sequence shown here is derived from an EMBL/GenBank/DDBJ whole genome shotgun (WGS) entry which is preliminary data.</text>
</comment>
<accession>A0A8X6R2D2</accession>
<organism evidence="1 2">
    <name type="scientific">Trichonephila clavipes</name>
    <name type="common">Golden silk orbweaver</name>
    <name type="synonym">Nephila clavipes</name>
    <dbReference type="NCBI Taxonomy" id="2585209"/>
    <lineage>
        <taxon>Eukaryota</taxon>
        <taxon>Metazoa</taxon>
        <taxon>Ecdysozoa</taxon>
        <taxon>Arthropoda</taxon>
        <taxon>Chelicerata</taxon>
        <taxon>Arachnida</taxon>
        <taxon>Araneae</taxon>
        <taxon>Araneomorphae</taxon>
        <taxon>Entelegynae</taxon>
        <taxon>Araneoidea</taxon>
        <taxon>Nephilidae</taxon>
        <taxon>Trichonephila</taxon>
    </lineage>
</organism>
<keyword evidence="2" id="KW-1185">Reference proteome</keyword>
<reference evidence="1" key="1">
    <citation type="submission" date="2020-08" db="EMBL/GenBank/DDBJ databases">
        <title>Multicomponent nature underlies the extraordinary mechanical properties of spider dragline silk.</title>
        <authorList>
            <person name="Kono N."/>
            <person name="Nakamura H."/>
            <person name="Mori M."/>
            <person name="Yoshida Y."/>
            <person name="Ohtoshi R."/>
            <person name="Malay A.D."/>
            <person name="Moran D.A.P."/>
            <person name="Tomita M."/>
            <person name="Numata K."/>
            <person name="Arakawa K."/>
        </authorList>
    </citation>
    <scope>NUCLEOTIDE SEQUENCE</scope>
</reference>